<comment type="caution">
    <text evidence="2">The sequence shown here is derived from an EMBL/GenBank/DDBJ whole genome shotgun (WGS) entry which is preliminary data.</text>
</comment>
<dbReference type="EMBL" id="JAAVMB010000012">
    <property type="protein sequence ID" value="NKC68488.1"/>
    <property type="molecule type" value="Genomic_DNA"/>
</dbReference>
<dbReference type="Proteomes" id="UP000521358">
    <property type="component" value="Unassembled WGS sequence"/>
</dbReference>
<name>A0A7X6DA68_9ENTE</name>
<gene>
    <name evidence="2" type="ORF">HED35_10345</name>
</gene>
<reference evidence="2 3" key="1">
    <citation type="submission" date="2020-03" db="EMBL/GenBank/DDBJ databases">
        <title>Bacterial samples isolated from urine from healthy bovine heifers (Gyr breed).</title>
        <authorList>
            <person name="Giannattasio-Ferraz S."/>
            <person name="Maskeri L."/>
            <person name="Penido A."/>
            <person name="Barbosa-Stancioli E.F."/>
            <person name="Putonti C."/>
        </authorList>
    </citation>
    <scope>NUCLEOTIDE SEQUENCE [LARGE SCALE GENOMIC DNA]</scope>
    <source>
        <strain evidence="2 3">UFMG-H7</strain>
    </source>
</reference>
<feature type="transmembrane region" description="Helical" evidence="1">
    <location>
        <begin position="126"/>
        <end position="146"/>
    </location>
</feature>
<organism evidence="2 3">
    <name type="scientific">Vagococcus fluvialis</name>
    <dbReference type="NCBI Taxonomy" id="2738"/>
    <lineage>
        <taxon>Bacteria</taxon>
        <taxon>Bacillati</taxon>
        <taxon>Bacillota</taxon>
        <taxon>Bacilli</taxon>
        <taxon>Lactobacillales</taxon>
        <taxon>Enterococcaceae</taxon>
        <taxon>Vagococcus</taxon>
    </lineage>
</organism>
<keyword evidence="1" id="KW-1133">Transmembrane helix</keyword>
<sequence length="349" mass="39648">MIYVKITATTVPYLQDDVGTLIEFNEFNQSSVEIIETEEQSLDFELIEDNQPIYKGQFSSMNVTLLEEIETTLDALLKDKVIKKKDKQILLAKLSRGKSKSDKKAKSNKKEKPALKGKVKLSPIKLVLLLLVGVIILLVGLFPSFIPDTVQSMATIVKQEPKKDKVKPKVEQPKDLKLVDKITDETTQAEVIELIDQAMKEKDYAQIKEINDKYPTPYGLFEDAFFKKEWDKVIDTPLNSLTDDQKVKVAIAFLEINEVDKAIDLNNILKSDLISQKVEEHLTNQALEFIRLGKIKEAEKVNDTLKSKAIADLIEEGKAYVSLIKKYEDSKDKDGVDYWTRILANLGKK</sequence>
<evidence type="ECO:0000313" key="2">
    <source>
        <dbReference type="EMBL" id="NKC68488.1"/>
    </source>
</evidence>
<dbReference type="AlphaFoldDB" id="A0A7X6DA68"/>
<accession>A0A7X6DA68</accession>
<keyword evidence="1" id="KW-0472">Membrane</keyword>
<keyword evidence="1" id="KW-0812">Transmembrane</keyword>
<proteinExistence type="predicted"/>
<protein>
    <submittedName>
        <fullName evidence="2">Uncharacterized protein</fullName>
    </submittedName>
</protein>
<dbReference type="RefSeq" id="WP_167807677.1">
    <property type="nucleotide sequence ID" value="NZ_JAAVMB010000012.1"/>
</dbReference>
<evidence type="ECO:0000313" key="3">
    <source>
        <dbReference type="Proteomes" id="UP000521358"/>
    </source>
</evidence>
<evidence type="ECO:0000256" key="1">
    <source>
        <dbReference type="SAM" id="Phobius"/>
    </source>
</evidence>